<dbReference type="EMBL" id="VUNR01000024">
    <property type="protein sequence ID" value="MSU09471.1"/>
    <property type="molecule type" value="Genomic_DNA"/>
</dbReference>
<sequence length="65" mass="6832">MLIVFFSDCWCGKQNAQGMVEYALLLAFVAVLALAATLAGDSALKEAVLENFAEIVAKVQLVVGG</sequence>
<comment type="caution">
    <text evidence="1">The sequence shown here is derived from an EMBL/GenBank/DDBJ whole genome shotgun (WGS) entry which is preliminary data.</text>
</comment>
<evidence type="ECO:0000313" key="1">
    <source>
        <dbReference type="EMBL" id="MSU09471.1"/>
    </source>
</evidence>
<organism evidence="1 2">
    <name type="scientific">Anaerovibrio slackiae</name>
    <dbReference type="NCBI Taxonomy" id="2652309"/>
    <lineage>
        <taxon>Bacteria</taxon>
        <taxon>Bacillati</taxon>
        <taxon>Bacillota</taxon>
        <taxon>Negativicutes</taxon>
        <taxon>Selenomonadales</taxon>
        <taxon>Selenomonadaceae</taxon>
        <taxon>Anaerovibrio</taxon>
    </lineage>
</organism>
<dbReference type="RefSeq" id="WP_154407642.1">
    <property type="nucleotide sequence ID" value="NZ_VUNR01000024.1"/>
</dbReference>
<protein>
    <recommendedName>
        <fullName evidence="3">Flp family type IVb pilin</fullName>
    </recommendedName>
</protein>
<gene>
    <name evidence="1" type="ORF">FYJ84_10815</name>
</gene>
<keyword evidence="2" id="KW-1185">Reference proteome</keyword>
<name>A0A6I2UJV7_9FIRM</name>
<dbReference type="Proteomes" id="UP000433181">
    <property type="component" value="Unassembled WGS sequence"/>
</dbReference>
<evidence type="ECO:0008006" key="3">
    <source>
        <dbReference type="Google" id="ProtNLM"/>
    </source>
</evidence>
<proteinExistence type="predicted"/>
<accession>A0A6I2UJV7</accession>
<reference evidence="1 2" key="1">
    <citation type="submission" date="2019-08" db="EMBL/GenBank/DDBJ databases">
        <title>In-depth cultivation of the pig gut microbiome towards novel bacterial diversity and tailored functional studies.</title>
        <authorList>
            <person name="Wylensek D."/>
            <person name="Hitch T.C.A."/>
            <person name="Clavel T."/>
        </authorList>
    </citation>
    <scope>NUCLEOTIDE SEQUENCE [LARGE SCALE GENOMIC DNA]</scope>
    <source>
        <strain evidence="1 2">WCA-693-APC-5D-A</strain>
    </source>
</reference>
<evidence type="ECO:0000313" key="2">
    <source>
        <dbReference type="Proteomes" id="UP000433181"/>
    </source>
</evidence>
<dbReference type="GeneID" id="96779419"/>
<dbReference type="AlphaFoldDB" id="A0A6I2UJV7"/>